<reference evidence="2 3" key="1">
    <citation type="submission" date="2018-03" db="EMBL/GenBank/DDBJ databases">
        <title>Genomic Encyclopedia of Type Strains, Phase III (KMG-III): the genomes of soil and plant-associated and newly described type strains.</title>
        <authorList>
            <person name="Whitman W."/>
        </authorList>
    </citation>
    <scope>NUCLEOTIDE SEQUENCE [LARGE SCALE GENOMIC DNA]</scope>
    <source>
        <strain evidence="2 3">CGMCC 4.7125</strain>
    </source>
</reference>
<name>A0A2T0LKK6_9PSEU</name>
<dbReference type="RefSeq" id="WP_245901176.1">
    <property type="nucleotide sequence ID" value="NZ_PVNH01000015.1"/>
</dbReference>
<keyword evidence="1" id="KW-1133">Transmembrane helix</keyword>
<feature type="transmembrane region" description="Helical" evidence="1">
    <location>
        <begin position="99"/>
        <end position="118"/>
    </location>
</feature>
<keyword evidence="1" id="KW-0472">Membrane</keyword>
<gene>
    <name evidence="2" type="ORF">B0I33_11542</name>
</gene>
<proteinExistence type="predicted"/>
<feature type="transmembrane region" description="Helical" evidence="1">
    <location>
        <begin position="125"/>
        <end position="146"/>
    </location>
</feature>
<feature type="transmembrane region" description="Helical" evidence="1">
    <location>
        <begin position="68"/>
        <end position="87"/>
    </location>
</feature>
<keyword evidence="3" id="KW-1185">Reference proteome</keyword>
<keyword evidence="1" id="KW-0812">Transmembrane</keyword>
<dbReference type="Proteomes" id="UP000238362">
    <property type="component" value="Unassembled WGS sequence"/>
</dbReference>
<organism evidence="2 3">
    <name type="scientific">Prauserella shujinwangii</name>
    <dbReference type="NCBI Taxonomy" id="1453103"/>
    <lineage>
        <taxon>Bacteria</taxon>
        <taxon>Bacillati</taxon>
        <taxon>Actinomycetota</taxon>
        <taxon>Actinomycetes</taxon>
        <taxon>Pseudonocardiales</taxon>
        <taxon>Pseudonocardiaceae</taxon>
        <taxon>Prauserella</taxon>
    </lineage>
</organism>
<evidence type="ECO:0000256" key="1">
    <source>
        <dbReference type="SAM" id="Phobius"/>
    </source>
</evidence>
<dbReference type="AlphaFoldDB" id="A0A2T0LKK6"/>
<protein>
    <submittedName>
        <fullName evidence="2">Uncharacterized protein</fullName>
    </submittedName>
</protein>
<accession>A0A2T0LKK6</accession>
<evidence type="ECO:0000313" key="2">
    <source>
        <dbReference type="EMBL" id="PRX43424.1"/>
    </source>
</evidence>
<dbReference type="EMBL" id="PVNH01000015">
    <property type="protein sequence ID" value="PRX43424.1"/>
    <property type="molecule type" value="Genomic_DNA"/>
</dbReference>
<feature type="transmembrane region" description="Helical" evidence="1">
    <location>
        <begin position="37"/>
        <end position="56"/>
    </location>
</feature>
<comment type="caution">
    <text evidence="2">The sequence shown here is derived from an EMBL/GenBank/DDBJ whole genome shotgun (WGS) entry which is preliminary data.</text>
</comment>
<evidence type="ECO:0000313" key="3">
    <source>
        <dbReference type="Proteomes" id="UP000238362"/>
    </source>
</evidence>
<sequence length="155" mass="16372">MTAEMLRMAGMGLLTSVVAPALLLLTARHLPWHRVPAPPLLVLTGFVLLHGLVVVVSAGHHLAAGADLALHAGLLLAAMVFWLPVLGPGRRLPDALRSVYLFVAGPALDLAAIYVIIIGHSAAGLAMIVGMLPIPLAAIGITWRWITREEHAWSA</sequence>